<comment type="caution">
    <text evidence="2">The sequence shown here is derived from an EMBL/GenBank/DDBJ whole genome shotgun (WGS) entry which is preliminary data.</text>
</comment>
<evidence type="ECO:0000259" key="1">
    <source>
        <dbReference type="PROSITE" id="PS50883"/>
    </source>
</evidence>
<dbReference type="Proteomes" id="UP000036771">
    <property type="component" value="Unassembled WGS sequence"/>
</dbReference>
<name>A0A0K8MEB8_9PROT</name>
<evidence type="ECO:0000313" key="2">
    <source>
        <dbReference type="EMBL" id="GAO98866.1"/>
    </source>
</evidence>
<dbReference type="OrthoDB" id="9814202at2"/>
<accession>A0A0K8MEB8</accession>
<keyword evidence="3" id="KW-1185">Reference proteome</keyword>
<organism evidence="2 3">
    <name type="scientific">Caedimonas varicaedens</name>
    <dbReference type="NCBI Taxonomy" id="1629334"/>
    <lineage>
        <taxon>Bacteria</taxon>
        <taxon>Pseudomonadati</taxon>
        <taxon>Pseudomonadota</taxon>
        <taxon>Alphaproteobacteria</taxon>
        <taxon>Holosporales</taxon>
        <taxon>Caedimonadaceae</taxon>
        <taxon>Caedimonas</taxon>
    </lineage>
</organism>
<dbReference type="AlphaFoldDB" id="A0A0K8MEB8"/>
<gene>
    <name evidence="2" type="primary">cph2_3</name>
    <name evidence="2" type="ORF">Cva_01536</name>
</gene>
<dbReference type="STRING" id="1629334.Cva_01536"/>
<dbReference type="PROSITE" id="PS50883">
    <property type="entry name" value="EAL"/>
    <property type="match status" value="1"/>
</dbReference>
<sequence>MTEQAIEKLELENDLHHALADQQFVLNYQPILNVQTGDIIGVEALIRWQHPVKGLISPDNFIPLTEETGLIISIGEWVLEEACAQNKAWQEMGLPPLFVAVNVSAHQFKQRDFMNKVEDVLNRTQLPSHFLELEITESSLMSDLAYFKELLFAFKRRGISISIDDFGTGYSSLSYIKDLPIDKLKIDKSFVQDEIDKKETIITSIIVMAKKLNMRVVAEGVETKEQYLYLKNNQCDQVQGYYFSRPVDSATMTQMLTKTKEQKELTSA</sequence>
<dbReference type="CDD" id="cd01948">
    <property type="entry name" value="EAL"/>
    <property type="match status" value="1"/>
</dbReference>
<dbReference type="EMBL" id="BBVC01000099">
    <property type="protein sequence ID" value="GAO98866.1"/>
    <property type="molecule type" value="Genomic_DNA"/>
</dbReference>
<dbReference type="InterPro" id="IPR035919">
    <property type="entry name" value="EAL_sf"/>
</dbReference>
<dbReference type="PANTHER" id="PTHR33121">
    <property type="entry name" value="CYCLIC DI-GMP PHOSPHODIESTERASE PDEF"/>
    <property type="match status" value="1"/>
</dbReference>
<dbReference type="InterPro" id="IPR050706">
    <property type="entry name" value="Cyclic-di-GMP_PDE-like"/>
</dbReference>
<protein>
    <submittedName>
        <fullName evidence="2">Phytochrome-like protein cph2</fullName>
    </submittedName>
</protein>
<dbReference type="Pfam" id="PF00563">
    <property type="entry name" value="EAL"/>
    <property type="match status" value="1"/>
</dbReference>
<proteinExistence type="predicted"/>
<dbReference type="PANTHER" id="PTHR33121:SF71">
    <property type="entry name" value="OXYGEN SENSOR PROTEIN DOSP"/>
    <property type="match status" value="1"/>
</dbReference>
<dbReference type="GO" id="GO:0071111">
    <property type="term" value="F:cyclic-guanylate-specific phosphodiesterase activity"/>
    <property type="evidence" value="ECO:0007669"/>
    <property type="project" value="InterPro"/>
</dbReference>
<feature type="domain" description="EAL" evidence="1">
    <location>
        <begin position="8"/>
        <end position="260"/>
    </location>
</feature>
<evidence type="ECO:0000313" key="3">
    <source>
        <dbReference type="Proteomes" id="UP000036771"/>
    </source>
</evidence>
<dbReference type="SMART" id="SM00052">
    <property type="entry name" value="EAL"/>
    <property type="match status" value="1"/>
</dbReference>
<dbReference type="SUPFAM" id="SSF141868">
    <property type="entry name" value="EAL domain-like"/>
    <property type="match status" value="1"/>
</dbReference>
<dbReference type="InterPro" id="IPR001633">
    <property type="entry name" value="EAL_dom"/>
</dbReference>
<dbReference type="FunFam" id="3.20.20.450:FF:000001">
    <property type="entry name" value="Cyclic di-GMP phosphodiesterase yahA"/>
    <property type="match status" value="1"/>
</dbReference>
<dbReference type="Gene3D" id="3.20.20.450">
    <property type="entry name" value="EAL domain"/>
    <property type="match status" value="1"/>
</dbReference>
<reference evidence="2 3" key="1">
    <citation type="submission" date="2015-03" db="EMBL/GenBank/DDBJ databases">
        <title>Caedibacter varicaedens, whole genome shotgun sequence.</title>
        <authorList>
            <person name="Suzuki H."/>
            <person name="Dapper A.L."/>
            <person name="Gibson A.K."/>
            <person name="Jackson C."/>
            <person name="Lee H."/>
            <person name="Pejaver V.R."/>
            <person name="Doak T."/>
            <person name="Lynch M."/>
        </authorList>
    </citation>
    <scope>NUCLEOTIDE SEQUENCE [LARGE SCALE GENOMIC DNA]</scope>
</reference>